<evidence type="ECO:0000256" key="3">
    <source>
        <dbReference type="ARBA" id="ARBA00012438"/>
    </source>
</evidence>
<feature type="domain" description="HAMP" evidence="13">
    <location>
        <begin position="194"/>
        <end position="246"/>
    </location>
</feature>
<dbReference type="GO" id="GO:0000156">
    <property type="term" value="F:phosphorelay response regulator activity"/>
    <property type="evidence" value="ECO:0007669"/>
    <property type="project" value="TreeGrafter"/>
</dbReference>
<evidence type="ECO:0000256" key="9">
    <source>
        <dbReference type="ARBA" id="ARBA00022989"/>
    </source>
</evidence>
<evidence type="ECO:0000313" key="14">
    <source>
        <dbReference type="EMBL" id="EFL51492.1"/>
    </source>
</evidence>
<comment type="catalytic activity">
    <reaction evidence="1">
        <text>ATP + protein L-histidine = ADP + protein N-phospho-L-histidine.</text>
        <dbReference type="EC" id="2.7.13.3"/>
    </reaction>
</comment>
<evidence type="ECO:0000256" key="2">
    <source>
        <dbReference type="ARBA" id="ARBA00004141"/>
    </source>
</evidence>
<dbReference type="Pfam" id="PF12860">
    <property type="entry name" value="PAS_7"/>
    <property type="match status" value="1"/>
</dbReference>
<evidence type="ECO:0000256" key="11">
    <source>
        <dbReference type="ARBA" id="ARBA00023136"/>
    </source>
</evidence>
<evidence type="ECO:0000256" key="5">
    <source>
        <dbReference type="ARBA" id="ARBA00022692"/>
    </source>
</evidence>
<keyword evidence="4" id="KW-0808">Transferase</keyword>
<dbReference type="SUPFAM" id="SSF47384">
    <property type="entry name" value="Homodimeric domain of signal transducing histidine kinase"/>
    <property type="match status" value="1"/>
</dbReference>
<evidence type="ECO:0000256" key="1">
    <source>
        <dbReference type="ARBA" id="ARBA00000085"/>
    </source>
</evidence>
<sequence length="570" mass="60647">MANRSIRLHFLLWTWGFFLLVLCGVFIFVTNQAERALVEEAEQRAKSSLDMVAFLLAREPGLKTETDLAHFADTLGTHLGLRFTYVVSGRVVADSAVRAEGVAAMEDHAGRPEVRQAEAGGIGKDVRKSRTLGRDMVYVAKAYAGGNGVPAGILRLALPVSALGGELSRFRDALLAVLALVFLAGGVAAFGLARGMSRSIGEIANVVAAVGQGHYDRRIHIVPARDFAPLAAAINVLAERIGDHVREIEEHRQRQEAVFESMAEGVVILDGQERIVAANRALREMFPKKADIVGRSPLEAGMPLCVERSLAAFDPEAGVAQRVGRFELQNTRVTEVTVAALPGDPDTAGRVVTFHDVTEAATMDRIFRDFVIDASHNLRTPLTKVRGFAETALTMLTERPDGAPENPPAPADGLDGTAMAKALSAVVRAADDMKAIIDDLLAAARDRYAAARAAAASDALSALKQAMATHAPLFRAKTVTARLETPPPGSFPVLAGHEAMVRAFGSLLSQTPNDVSLTVSVTREAGFVEVRFMGPANLDLVLPEAELAPYGGEAALNGAVRVVRLPLAGA</sequence>
<organism evidence="14 15">
    <name type="scientific">Solidesulfovibrio fructosivorans JJ]</name>
    <dbReference type="NCBI Taxonomy" id="596151"/>
    <lineage>
        <taxon>Bacteria</taxon>
        <taxon>Pseudomonadati</taxon>
        <taxon>Thermodesulfobacteriota</taxon>
        <taxon>Desulfovibrionia</taxon>
        <taxon>Desulfovibrionales</taxon>
        <taxon>Desulfovibrionaceae</taxon>
        <taxon>Solidesulfovibrio</taxon>
    </lineage>
</organism>
<evidence type="ECO:0000256" key="8">
    <source>
        <dbReference type="ARBA" id="ARBA00022840"/>
    </source>
</evidence>
<evidence type="ECO:0000256" key="10">
    <source>
        <dbReference type="ARBA" id="ARBA00023012"/>
    </source>
</evidence>
<dbReference type="AlphaFoldDB" id="E1JVK4"/>
<proteinExistence type="predicted"/>
<protein>
    <recommendedName>
        <fullName evidence="3">histidine kinase</fullName>
        <ecNumber evidence="3">2.7.13.3</ecNumber>
    </recommendedName>
</protein>
<comment type="subcellular location">
    <subcellularLocation>
        <location evidence="2">Membrane</location>
        <topology evidence="2">Multi-pass membrane protein</topology>
    </subcellularLocation>
</comment>
<reference evidence="14 15" key="1">
    <citation type="submission" date="2010-08" db="EMBL/GenBank/DDBJ databases">
        <title>The draft genome of Desulfovibrio fructosovorans JJ.</title>
        <authorList>
            <consortium name="US DOE Joint Genome Institute (JGI-PGF)"/>
            <person name="Lucas S."/>
            <person name="Copeland A."/>
            <person name="Lapidus A."/>
            <person name="Cheng J.-F."/>
            <person name="Bruce D."/>
            <person name="Goodwin L."/>
            <person name="Pitluck S."/>
            <person name="Land M.L."/>
            <person name="Hauser L."/>
            <person name="Chang Y.-J."/>
            <person name="Jeffries C."/>
            <person name="Wall J.D."/>
            <person name="Stahl D.A."/>
            <person name="Arkin A.P."/>
            <person name="Dehal P."/>
            <person name="Stolyar S.M."/>
            <person name="Hazen T.C."/>
            <person name="Woyke T.J."/>
        </authorList>
    </citation>
    <scope>NUCLEOTIDE SEQUENCE [LARGE SCALE GENOMIC DNA]</scope>
    <source>
        <strain evidence="14 15">JJ</strain>
    </source>
</reference>
<dbReference type="Gene3D" id="1.10.287.130">
    <property type="match status" value="1"/>
</dbReference>
<dbReference type="SMART" id="SM00091">
    <property type="entry name" value="PAS"/>
    <property type="match status" value="1"/>
</dbReference>
<dbReference type="PROSITE" id="PS50885">
    <property type="entry name" value="HAMP"/>
    <property type="match status" value="1"/>
</dbReference>
<evidence type="ECO:0000256" key="12">
    <source>
        <dbReference type="SAM" id="Phobius"/>
    </source>
</evidence>
<dbReference type="GO" id="GO:0030295">
    <property type="term" value="F:protein kinase activator activity"/>
    <property type="evidence" value="ECO:0007669"/>
    <property type="project" value="TreeGrafter"/>
</dbReference>
<dbReference type="Gene3D" id="3.30.450.20">
    <property type="entry name" value="PAS domain"/>
    <property type="match status" value="1"/>
</dbReference>
<dbReference type="InterPro" id="IPR003660">
    <property type="entry name" value="HAMP_dom"/>
</dbReference>
<keyword evidence="6" id="KW-0547">Nucleotide-binding</keyword>
<dbReference type="GO" id="GO:0000155">
    <property type="term" value="F:phosphorelay sensor kinase activity"/>
    <property type="evidence" value="ECO:0007669"/>
    <property type="project" value="InterPro"/>
</dbReference>
<feature type="transmembrane region" description="Helical" evidence="12">
    <location>
        <begin position="173"/>
        <end position="193"/>
    </location>
</feature>
<dbReference type="EMBL" id="AECZ01000009">
    <property type="protein sequence ID" value="EFL51492.1"/>
    <property type="molecule type" value="Genomic_DNA"/>
</dbReference>
<keyword evidence="11 12" id="KW-0472">Membrane</keyword>
<keyword evidence="15" id="KW-1185">Reference proteome</keyword>
<accession>E1JVK4</accession>
<evidence type="ECO:0000256" key="4">
    <source>
        <dbReference type="ARBA" id="ARBA00022679"/>
    </source>
</evidence>
<keyword evidence="9 12" id="KW-1133">Transmembrane helix</keyword>
<keyword evidence="10" id="KW-0902">Two-component regulatory system</keyword>
<dbReference type="SMART" id="SM00388">
    <property type="entry name" value="HisKA"/>
    <property type="match status" value="1"/>
</dbReference>
<name>E1JVK4_SOLFR</name>
<dbReference type="RefSeq" id="WP_005992867.1">
    <property type="nucleotide sequence ID" value="NZ_AECZ01000009.1"/>
</dbReference>
<dbReference type="Pfam" id="PF00672">
    <property type="entry name" value="HAMP"/>
    <property type="match status" value="1"/>
</dbReference>
<dbReference type="InterPro" id="IPR036097">
    <property type="entry name" value="HisK_dim/P_sf"/>
</dbReference>
<dbReference type="SMART" id="SM00304">
    <property type="entry name" value="HAMP"/>
    <property type="match status" value="1"/>
</dbReference>
<dbReference type="STRING" id="596151.DesfrDRAFT_1653"/>
<dbReference type="CDD" id="cd00082">
    <property type="entry name" value="HisKA"/>
    <property type="match status" value="1"/>
</dbReference>
<dbReference type="GO" id="GO:0016020">
    <property type="term" value="C:membrane"/>
    <property type="evidence" value="ECO:0007669"/>
    <property type="project" value="UniProtKB-SubCell"/>
</dbReference>
<dbReference type="Pfam" id="PF00512">
    <property type="entry name" value="HisKA"/>
    <property type="match status" value="1"/>
</dbReference>
<evidence type="ECO:0000256" key="7">
    <source>
        <dbReference type="ARBA" id="ARBA00022777"/>
    </source>
</evidence>
<gene>
    <name evidence="14" type="ORF">DesfrDRAFT_1653</name>
</gene>
<dbReference type="Proteomes" id="UP000006250">
    <property type="component" value="Unassembled WGS sequence"/>
</dbReference>
<dbReference type="PANTHER" id="PTHR42878:SF7">
    <property type="entry name" value="SENSOR HISTIDINE KINASE GLRK"/>
    <property type="match status" value="1"/>
</dbReference>
<dbReference type="SUPFAM" id="SSF55785">
    <property type="entry name" value="PYP-like sensor domain (PAS domain)"/>
    <property type="match status" value="1"/>
</dbReference>
<evidence type="ECO:0000256" key="6">
    <source>
        <dbReference type="ARBA" id="ARBA00022741"/>
    </source>
</evidence>
<keyword evidence="5 12" id="KW-0812">Transmembrane</keyword>
<dbReference type="eggNOG" id="COG5002">
    <property type="taxonomic scope" value="Bacteria"/>
</dbReference>
<dbReference type="PANTHER" id="PTHR42878">
    <property type="entry name" value="TWO-COMPONENT HISTIDINE KINASE"/>
    <property type="match status" value="1"/>
</dbReference>
<evidence type="ECO:0000259" key="13">
    <source>
        <dbReference type="PROSITE" id="PS50885"/>
    </source>
</evidence>
<dbReference type="InterPro" id="IPR000014">
    <property type="entry name" value="PAS"/>
</dbReference>
<dbReference type="OrthoDB" id="9813151at2"/>
<keyword evidence="7" id="KW-0418">Kinase</keyword>
<dbReference type="GO" id="GO:0005524">
    <property type="term" value="F:ATP binding"/>
    <property type="evidence" value="ECO:0007669"/>
    <property type="project" value="UniProtKB-KW"/>
</dbReference>
<evidence type="ECO:0000313" key="15">
    <source>
        <dbReference type="Proteomes" id="UP000006250"/>
    </source>
</evidence>
<dbReference type="GO" id="GO:0007234">
    <property type="term" value="P:osmosensory signaling via phosphorelay pathway"/>
    <property type="evidence" value="ECO:0007669"/>
    <property type="project" value="TreeGrafter"/>
</dbReference>
<comment type="caution">
    <text evidence="14">The sequence shown here is derived from an EMBL/GenBank/DDBJ whole genome shotgun (WGS) entry which is preliminary data.</text>
</comment>
<keyword evidence="8" id="KW-0067">ATP-binding</keyword>
<dbReference type="InterPro" id="IPR050351">
    <property type="entry name" value="BphY/WalK/GraS-like"/>
</dbReference>
<feature type="transmembrane region" description="Helical" evidence="12">
    <location>
        <begin position="6"/>
        <end position="29"/>
    </location>
</feature>
<dbReference type="Gene3D" id="6.10.340.10">
    <property type="match status" value="1"/>
</dbReference>
<dbReference type="InterPro" id="IPR003661">
    <property type="entry name" value="HisK_dim/P_dom"/>
</dbReference>
<dbReference type="InterPro" id="IPR035965">
    <property type="entry name" value="PAS-like_dom_sf"/>
</dbReference>
<dbReference type="EC" id="2.7.13.3" evidence="3"/>